<accession>A0A8B6FNY0</accession>
<dbReference type="EMBL" id="UYJE01007247">
    <property type="protein sequence ID" value="VDI52965.1"/>
    <property type="molecule type" value="Genomic_DNA"/>
</dbReference>
<protein>
    <recommendedName>
        <fullName evidence="4">UPAR/Ly6 domain-containing protein</fullName>
    </recommendedName>
</protein>
<dbReference type="OrthoDB" id="6110938at2759"/>
<dbReference type="AlphaFoldDB" id="A0A8B6FNY0"/>
<proteinExistence type="predicted"/>
<organism evidence="2 3">
    <name type="scientific">Mytilus galloprovincialis</name>
    <name type="common">Mediterranean mussel</name>
    <dbReference type="NCBI Taxonomy" id="29158"/>
    <lineage>
        <taxon>Eukaryota</taxon>
        <taxon>Metazoa</taxon>
        <taxon>Spiralia</taxon>
        <taxon>Lophotrochozoa</taxon>
        <taxon>Mollusca</taxon>
        <taxon>Bivalvia</taxon>
        <taxon>Autobranchia</taxon>
        <taxon>Pteriomorphia</taxon>
        <taxon>Mytilida</taxon>
        <taxon>Mytiloidea</taxon>
        <taxon>Mytilidae</taxon>
        <taxon>Mytilinae</taxon>
        <taxon>Mytilus</taxon>
    </lineage>
</organism>
<name>A0A8B6FNY0_MYTGA</name>
<evidence type="ECO:0000313" key="2">
    <source>
        <dbReference type="EMBL" id="VDI52965.1"/>
    </source>
</evidence>
<sequence>MLTVFWILQSFLFIGCCCALKCWHCISDNCDIDPDDNERAEQRTCKRGQYCQKVYFEMHSTFENKQLYSTVRGCAWDCSPKNDFRNCSRDLYSSRGCIEKMCCNDNDLCNGSNNIHVTGISKIFGMLIFTTIISNMGFT</sequence>
<keyword evidence="1" id="KW-0732">Signal</keyword>
<feature type="signal peptide" evidence="1">
    <location>
        <begin position="1"/>
        <end position="19"/>
    </location>
</feature>
<reference evidence="2" key="1">
    <citation type="submission" date="2018-11" db="EMBL/GenBank/DDBJ databases">
        <authorList>
            <person name="Alioto T."/>
            <person name="Alioto T."/>
        </authorList>
    </citation>
    <scope>NUCLEOTIDE SEQUENCE</scope>
</reference>
<evidence type="ECO:0008006" key="4">
    <source>
        <dbReference type="Google" id="ProtNLM"/>
    </source>
</evidence>
<evidence type="ECO:0000256" key="1">
    <source>
        <dbReference type="SAM" id="SignalP"/>
    </source>
</evidence>
<gene>
    <name evidence="2" type="ORF">MGAL_10B007067</name>
</gene>
<feature type="chain" id="PRO_5032988604" description="UPAR/Ly6 domain-containing protein" evidence="1">
    <location>
        <begin position="20"/>
        <end position="139"/>
    </location>
</feature>
<comment type="caution">
    <text evidence="2">The sequence shown here is derived from an EMBL/GenBank/DDBJ whole genome shotgun (WGS) entry which is preliminary data.</text>
</comment>
<evidence type="ECO:0000313" key="3">
    <source>
        <dbReference type="Proteomes" id="UP000596742"/>
    </source>
</evidence>
<dbReference type="Proteomes" id="UP000596742">
    <property type="component" value="Unassembled WGS sequence"/>
</dbReference>
<keyword evidence="3" id="KW-1185">Reference proteome</keyword>